<proteinExistence type="predicted"/>
<feature type="signal peptide" evidence="1">
    <location>
        <begin position="1"/>
        <end position="27"/>
    </location>
</feature>
<keyword evidence="1" id="KW-0732">Signal</keyword>
<dbReference type="AlphaFoldDB" id="A0A7J8BDT9"/>
<name>A0A7J8BDT9_ROUAE</name>
<organism evidence="2 3">
    <name type="scientific">Rousettus aegyptiacus</name>
    <name type="common">Egyptian fruit bat</name>
    <name type="synonym">Pteropus aegyptiacus</name>
    <dbReference type="NCBI Taxonomy" id="9407"/>
    <lineage>
        <taxon>Eukaryota</taxon>
        <taxon>Metazoa</taxon>
        <taxon>Chordata</taxon>
        <taxon>Craniata</taxon>
        <taxon>Vertebrata</taxon>
        <taxon>Euteleostomi</taxon>
        <taxon>Mammalia</taxon>
        <taxon>Eutheria</taxon>
        <taxon>Laurasiatheria</taxon>
        <taxon>Chiroptera</taxon>
        <taxon>Yinpterochiroptera</taxon>
        <taxon>Pteropodoidea</taxon>
        <taxon>Pteropodidae</taxon>
        <taxon>Rousettinae</taxon>
        <taxon>Rousettus</taxon>
    </lineage>
</organism>
<sequence>MLLCIVPCIFFMARLLFPTNLLHFTFSDSDLIVQLFGRALEDSVLFADAEQDSTLGRPFLTSTLHLAATHSPYSAAAEPSVTLKVRTVPSITFQSLTGRPGMHFLCEYYRGKIFSKPLIDLASQK</sequence>
<keyword evidence="3" id="KW-1185">Reference proteome</keyword>
<feature type="chain" id="PRO_5029888735" evidence="1">
    <location>
        <begin position="28"/>
        <end position="125"/>
    </location>
</feature>
<evidence type="ECO:0000313" key="2">
    <source>
        <dbReference type="EMBL" id="KAF6397037.1"/>
    </source>
</evidence>
<evidence type="ECO:0000256" key="1">
    <source>
        <dbReference type="SAM" id="SignalP"/>
    </source>
</evidence>
<dbReference type="Proteomes" id="UP000593571">
    <property type="component" value="Unassembled WGS sequence"/>
</dbReference>
<evidence type="ECO:0000313" key="3">
    <source>
        <dbReference type="Proteomes" id="UP000593571"/>
    </source>
</evidence>
<protein>
    <submittedName>
        <fullName evidence="2">Uncharacterized protein</fullName>
    </submittedName>
</protein>
<accession>A0A7J8BDT9</accession>
<reference evidence="2 3" key="1">
    <citation type="journal article" date="2020" name="Nature">
        <title>Six reference-quality genomes reveal evolution of bat adaptations.</title>
        <authorList>
            <person name="Jebb D."/>
            <person name="Huang Z."/>
            <person name="Pippel M."/>
            <person name="Hughes G.M."/>
            <person name="Lavrichenko K."/>
            <person name="Devanna P."/>
            <person name="Winkler S."/>
            <person name="Jermiin L.S."/>
            <person name="Skirmuntt E.C."/>
            <person name="Katzourakis A."/>
            <person name="Burkitt-Gray L."/>
            <person name="Ray D.A."/>
            <person name="Sullivan K.A.M."/>
            <person name="Roscito J.G."/>
            <person name="Kirilenko B.M."/>
            <person name="Davalos L.M."/>
            <person name="Corthals A.P."/>
            <person name="Power M.L."/>
            <person name="Jones G."/>
            <person name="Ransome R.D."/>
            <person name="Dechmann D.K.N."/>
            <person name="Locatelli A.G."/>
            <person name="Puechmaille S.J."/>
            <person name="Fedrigo O."/>
            <person name="Jarvis E.D."/>
            <person name="Hiller M."/>
            <person name="Vernes S.C."/>
            <person name="Myers E.W."/>
            <person name="Teeling E.C."/>
        </authorList>
    </citation>
    <scope>NUCLEOTIDE SEQUENCE [LARGE SCALE GENOMIC DNA]</scope>
    <source>
        <strain evidence="2">MRouAeg1</strain>
        <tissue evidence="2">Muscle</tissue>
    </source>
</reference>
<comment type="caution">
    <text evidence="2">The sequence shown here is derived from an EMBL/GenBank/DDBJ whole genome shotgun (WGS) entry which is preliminary data.</text>
</comment>
<gene>
    <name evidence="2" type="ORF">HJG63_009709</name>
</gene>
<dbReference type="EMBL" id="JACASE010000017">
    <property type="protein sequence ID" value="KAF6397037.1"/>
    <property type="molecule type" value="Genomic_DNA"/>
</dbReference>